<feature type="transmembrane region" description="Helical" evidence="7">
    <location>
        <begin position="75"/>
        <end position="92"/>
    </location>
</feature>
<dbReference type="SUPFAM" id="SSF103473">
    <property type="entry name" value="MFS general substrate transporter"/>
    <property type="match status" value="1"/>
</dbReference>
<dbReference type="Gene3D" id="1.20.1720.10">
    <property type="entry name" value="Multidrug resistance protein D"/>
    <property type="match status" value="1"/>
</dbReference>
<dbReference type="PRINTS" id="PR01036">
    <property type="entry name" value="TCRTETB"/>
</dbReference>
<dbReference type="Pfam" id="PF07690">
    <property type="entry name" value="MFS_1"/>
    <property type="match status" value="1"/>
</dbReference>
<dbReference type="AlphaFoldDB" id="A0A1B2HW89"/>
<dbReference type="PANTHER" id="PTHR42718">
    <property type="entry name" value="MAJOR FACILITATOR SUPERFAMILY MULTIDRUG TRANSPORTER MFSC"/>
    <property type="match status" value="1"/>
</dbReference>
<dbReference type="PANTHER" id="PTHR42718:SF46">
    <property type="entry name" value="BLR6921 PROTEIN"/>
    <property type="match status" value="1"/>
</dbReference>
<evidence type="ECO:0000256" key="4">
    <source>
        <dbReference type="ARBA" id="ARBA00022692"/>
    </source>
</evidence>
<keyword evidence="5 7" id="KW-1133">Transmembrane helix</keyword>
<evidence type="ECO:0000256" key="7">
    <source>
        <dbReference type="SAM" id="Phobius"/>
    </source>
</evidence>
<dbReference type="CDD" id="cd17321">
    <property type="entry name" value="MFS_MMR_MDR_like"/>
    <property type="match status" value="1"/>
</dbReference>
<accession>A0A1B2HW89</accession>
<evidence type="ECO:0000256" key="2">
    <source>
        <dbReference type="ARBA" id="ARBA00022448"/>
    </source>
</evidence>
<feature type="transmembrane region" description="Helical" evidence="7">
    <location>
        <begin position="104"/>
        <end position="125"/>
    </location>
</feature>
<reference evidence="9 10" key="1">
    <citation type="submission" date="2016-07" db="EMBL/GenBank/DDBJ databases">
        <title>Complete genome sequence of the Lentzea guizhouensis DHS C013.</title>
        <authorList>
            <person name="Cao C."/>
        </authorList>
    </citation>
    <scope>NUCLEOTIDE SEQUENCE [LARGE SCALE GENOMIC DNA]</scope>
    <source>
        <strain evidence="9 10">DHS C013</strain>
    </source>
</reference>
<dbReference type="Gene3D" id="1.20.1250.20">
    <property type="entry name" value="MFS general substrate transporter like domains"/>
    <property type="match status" value="1"/>
</dbReference>
<feature type="domain" description="Major facilitator superfamily (MFS) profile" evidence="8">
    <location>
        <begin position="9"/>
        <end position="462"/>
    </location>
</feature>
<feature type="transmembrane region" description="Helical" evidence="7">
    <location>
        <begin position="222"/>
        <end position="244"/>
    </location>
</feature>
<feature type="transmembrane region" description="Helical" evidence="7">
    <location>
        <begin position="331"/>
        <end position="347"/>
    </location>
</feature>
<dbReference type="KEGG" id="led:BBK82_44655"/>
<feature type="transmembrane region" description="Helical" evidence="7">
    <location>
        <begin position="196"/>
        <end position="216"/>
    </location>
</feature>
<sequence length="476" mass="49036">MKSRSRWIALFVLCIGTLMTILDETIVNVALPVMRDELGFSQGGVSWVINAYLIAYGGLLVFAGRLGDLIGHKNVLLAGVTVFTVASAVAGLSQNSVTMVAARFGQGAGAALITAVTLALIVTMFTEPQEQTKAIGFYGFTFAGGGAFGLLVGGVLMQLTSWHWLFFINLPIGVISVIAGWKLLPGGKGLGIKQGLDVTGAALLVSSVSLLVYSVVNAEHSGWTAVTTLSYAAGALILLTGFVIRQRMARVPLFNLGILRSRVVAGANIVQFLVVGAMYGGFFLATQYMQQIHGYSPLQVALAFLPMTGAIGLSSLWLIGVLTPKIGERGLLLLGLGLFLVGAGLLARTPIEAGYLVDVLPATLFLGFGMGLGYPPILSLAMSTAKEDEVGVISGLANSTGQVGGAMWVAVVGSVIGSVAVSAGGTGSVAAVNSGLMYGSFVMIGILAAAVLVTLFVIGRVKTPADGESTAPALVH</sequence>
<feature type="transmembrane region" description="Helical" evidence="7">
    <location>
        <begin position="359"/>
        <end position="382"/>
    </location>
</feature>
<dbReference type="Proteomes" id="UP000093053">
    <property type="component" value="Chromosome"/>
</dbReference>
<keyword evidence="3" id="KW-1003">Cell membrane</keyword>
<feature type="transmembrane region" description="Helical" evidence="7">
    <location>
        <begin position="298"/>
        <end position="319"/>
    </location>
</feature>
<dbReference type="GO" id="GO:0022857">
    <property type="term" value="F:transmembrane transporter activity"/>
    <property type="evidence" value="ECO:0007669"/>
    <property type="project" value="InterPro"/>
</dbReference>
<evidence type="ECO:0000256" key="1">
    <source>
        <dbReference type="ARBA" id="ARBA00004651"/>
    </source>
</evidence>
<evidence type="ECO:0000256" key="5">
    <source>
        <dbReference type="ARBA" id="ARBA00022989"/>
    </source>
</evidence>
<organism evidence="9 10">
    <name type="scientific">Lentzea guizhouensis</name>
    <dbReference type="NCBI Taxonomy" id="1586287"/>
    <lineage>
        <taxon>Bacteria</taxon>
        <taxon>Bacillati</taxon>
        <taxon>Actinomycetota</taxon>
        <taxon>Actinomycetes</taxon>
        <taxon>Pseudonocardiales</taxon>
        <taxon>Pseudonocardiaceae</taxon>
        <taxon>Lentzea</taxon>
    </lineage>
</organism>
<evidence type="ECO:0000256" key="6">
    <source>
        <dbReference type="ARBA" id="ARBA00023136"/>
    </source>
</evidence>
<feature type="transmembrane region" description="Helical" evidence="7">
    <location>
        <begin position="162"/>
        <end position="184"/>
    </location>
</feature>
<dbReference type="EMBL" id="CP016793">
    <property type="protein sequence ID" value="ANZ41978.1"/>
    <property type="molecule type" value="Genomic_DNA"/>
</dbReference>
<evidence type="ECO:0000256" key="3">
    <source>
        <dbReference type="ARBA" id="ARBA00022475"/>
    </source>
</evidence>
<evidence type="ECO:0000259" key="8">
    <source>
        <dbReference type="PROSITE" id="PS50850"/>
    </source>
</evidence>
<evidence type="ECO:0000313" key="10">
    <source>
        <dbReference type="Proteomes" id="UP000093053"/>
    </source>
</evidence>
<feature type="transmembrane region" description="Helical" evidence="7">
    <location>
        <begin position="47"/>
        <end position="63"/>
    </location>
</feature>
<dbReference type="InterPro" id="IPR020846">
    <property type="entry name" value="MFS_dom"/>
</dbReference>
<dbReference type="InterPro" id="IPR011701">
    <property type="entry name" value="MFS"/>
</dbReference>
<feature type="transmembrane region" description="Helical" evidence="7">
    <location>
        <begin position="265"/>
        <end position="286"/>
    </location>
</feature>
<keyword evidence="2" id="KW-0813">Transport</keyword>
<comment type="subcellular location">
    <subcellularLocation>
        <location evidence="1">Cell membrane</location>
        <topology evidence="1">Multi-pass membrane protein</topology>
    </subcellularLocation>
</comment>
<dbReference type="PROSITE" id="PS50850">
    <property type="entry name" value="MFS"/>
    <property type="match status" value="1"/>
</dbReference>
<protein>
    <submittedName>
        <fullName evidence="9">MFS transporter permease</fullName>
    </submittedName>
</protein>
<gene>
    <name evidence="9" type="ORF">BBK82_44655</name>
</gene>
<keyword evidence="10" id="KW-1185">Reference proteome</keyword>
<name>A0A1B2HW89_9PSEU</name>
<keyword evidence="4 7" id="KW-0812">Transmembrane</keyword>
<dbReference type="GO" id="GO:0005886">
    <property type="term" value="C:plasma membrane"/>
    <property type="evidence" value="ECO:0007669"/>
    <property type="project" value="UniProtKB-SubCell"/>
</dbReference>
<evidence type="ECO:0000313" key="9">
    <source>
        <dbReference type="EMBL" id="ANZ41978.1"/>
    </source>
</evidence>
<feature type="transmembrane region" description="Helical" evidence="7">
    <location>
        <begin position="403"/>
        <end position="424"/>
    </location>
</feature>
<dbReference type="STRING" id="1586287.BBK82_44655"/>
<dbReference type="InterPro" id="IPR036259">
    <property type="entry name" value="MFS_trans_sf"/>
</dbReference>
<feature type="transmembrane region" description="Helical" evidence="7">
    <location>
        <begin position="137"/>
        <end position="156"/>
    </location>
</feature>
<keyword evidence="6 7" id="KW-0472">Membrane</keyword>
<proteinExistence type="predicted"/>
<dbReference type="OrthoDB" id="4325372at2"/>
<feature type="transmembrane region" description="Helical" evidence="7">
    <location>
        <begin position="436"/>
        <end position="458"/>
    </location>
</feature>